<dbReference type="Proteomes" id="UP000078046">
    <property type="component" value="Unassembled WGS sequence"/>
</dbReference>
<comment type="similarity">
    <text evidence="3">Belongs to the UTX family.</text>
</comment>
<feature type="domain" description="JmjC" evidence="4">
    <location>
        <begin position="300"/>
        <end position="454"/>
    </location>
</feature>
<dbReference type="Gene3D" id="2.60.120.650">
    <property type="entry name" value="Cupin"/>
    <property type="match status" value="1"/>
</dbReference>
<name>A0A177B1L3_9BILA</name>
<protein>
    <recommendedName>
        <fullName evidence="4">JmjC domain-containing protein</fullName>
    </recommendedName>
</protein>
<accession>A0A177B1L3</accession>
<dbReference type="SUPFAM" id="SSF51197">
    <property type="entry name" value="Clavaminate synthase-like"/>
    <property type="match status" value="1"/>
</dbReference>
<gene>
    <name evidence="5" type="ORF">A3Q56_04080</name>
</gene>
<evidence type="ECO:0000259" key="4">
    <source>
        <dbReference type="PROSITE" id="PS51184"/>
    </source>
</evidence>
<proteinExistence type="inferred from homology"/>
<evidence type="ECO:0000313" key="5">
    <source>
        <dbReference type="EMBL" id="OAF68157.1"/>
    </source>
</evidence>
<dbReference type="PROSITE" id="PS51184">
    <property type="entry name" value="JMJC"/>
    <property type="match status" value="1"/>
</dbReference>
<reference evidence="5 6" key="1">
    <citation type="submission" date="2016-04" db="EMBL/GenBank/DDBJ databases">
        <title>The genome of Intoshia linei affirms orthonectids as highly simplified spiralians.</title>
        <authorList>
            <person name="Mikhailov K.V."/>
            <person name="Slusarev G.S."/>
            <person name="Nikitin M.A."/>
            <person name="Logacheva M.D."/>
            <person name="Penin A."/>
            <person name="Aleoshin V."/>
            <person name="Panchin Y.V."/>
        </authorList>
    </citation>
    <scope>NUCLEOTIDE SEQUENCE [LARGE SCALE GENOMIC DNA]</scope>
    <source>
        <strain evidence="5">Intl2013</strain>
        <tissue evidence="5">Whole animal</tissue>
    </source>
</reference>
<dbReference type="GO" id="GO:0000978">
    <property type="term" value="F:RNA polymerase II cis-regulatory region sequence-specific DNA binding"/>
    <property type="evidence" value="ECO:0007669"/>
    <property type="project" value="TreeGrafter"/>
</dbReference>
<dbReference type="OrthoDB" id="418911at2759"/>
<dbReference type="GO" id="GO:0031490">
    <property type="term" value="F:chromatin DNA binding"/>
    <property type="evidence" value="ECO:0007669"/>
    <property type="project" value="TreeGrafter"/>
</dbReference>
<dbReference type="InterPro" id="IPR046941">
    <property type="entry name" value="KDM6_GATAL_sf"/>
</dbReference>
<dbReference type="Pfam" id="PF02373">
    <property type="entry name" value="JmjC"/>
    <property type="match status" value="1"/>
</dbReference>
<dbReference type="Gene3D" id="2.10.110.20">
    <property type="match status" value="1"/>
</dbReference>
<evidence type="ECO:0000256" key="2">
    <source>
        <dbReference type="ARBA" id="ARBA00023242"/>
    </source>
</evidence>
<comment type="caution">
    <text evidence="5">The sequence shown here is derived from an EMBL/GenBank/DDBJ whole genome shotgun (WGS) entry which is preliminary data.</text>
</comment>
<evidence type="ECO:0000313" key="6">
    <source>
        <dbReference type="Proteomes" id="UP000078046"/>
    </source>
</evidence>
<keyword evidence="2" id="KW-0539">Nucleus</keyword>
<dbReference type="EMBL" id="LWCA01000503">
    <property type="protein sequence ID" value="OAF68157.1"/>
    <property type="molecule type" value="Genomic_DNA"/>
</dbReference>
<keyword evidence="6" id="KW-1185">Reference proteome</keyword>
<dbReference type="SMART" id="SM00558">
    <property type="entry name" value="JmjC"/>
    <property type="match status" value="1"/>
</dbReference>
<dbReference type="InterPro" id="IPR003347">
    <property type="entry name" value="JmjC_dom"/>
</dbReference>
<sequence>MDRLKNMKMEGTMTPGTSLLSINDAWNVPNPCEITSQQKMNREVTKMSEVAEIVSGHFKASSDSSNYLKYEYCADIFPIDLVHINFLRLQLENTVDEPTMRIPPPPSPNDNIYASTLIFNEELEIFYDKIQPFCRSHTVTILKKVIVLLEIDLGLFTPKLISKFFPKCKVQCYTQKDIINSYEDYVEGKCDVVVEEAATPYDENNFNPDTNYYKKRATQFWWKISSEPRIMDIFSYSDYQKRSHLTFMKTRCQDVNFNGNADSNGNFNVKRNREVLTYIHGYELIIENYDILKNIAKCFDVLPDFLNPNSLKNMFSYIKESFTGINVPRISMWVPGSRQSPRMPVLSTYGIYVNTGPGILEWYVIDSKHYNKFKMMTESLNINLNYNNYWPNLTELKLKKIPVIMFSQKTGDVVHLKQNTIYWIESTGWSNSISWCTAAVTKDQFIKMRNTYLYNQFNSFPMEFPLIQLAWNIHKSITVDESLSVAIIDFLKYSLNAWPIGQSIQYSRQNNIEVKYHKYFVAYNCYICFTEIWNQYFSVTEYRSDVVHRQIMCMKCVYKHLYSKNAKLVMIYRYTQNEVDDEWSQIC</sequence>
<dbReference type="GO" id="GO:0005634">
    <property type="term" value="C:nucleus"/>
    <property type="evidence" value="ECO:0007669"/>
    <property type="project" value="UniProtKB-SubCell"/>
</dbReference>
<evidence type="ECO:0000256" key="1">
    <source>
        <dbReference type="ARBA" id="ARBA00004123"/>
    </source>
</evidence>
<dbReference type="PANTHER" id="PTHR14017:SF1">
    <property type="entry name" value="LD02225P"/>
    <property type="match status" value="1"/>
</dbReference>
<organism evidence="5 6">
    <name type="scientific">Intoshia linei</name>
    <dbReference type="NCBI Taxonomy" id="1819745"/>
    <lineage>
        <taxon>Eukaryota</taxon>
        <taxon>Metazoa</taxon>
        <taxon>Spiralia</taxon>
        <taxon>Lophotrochozoa</taxon>
        <taxon>Mesozoa</taxon>
        <taxon>Orthonectida</taxon>
        <taxon>Rhopaluridae</taxon>
        <taxon>Intoshia</taxon>
    </lineage>
</organism>
<comment type="subcellular location">
    <subcellularLocation>
        <location evidence="1">Nucleus</location>
    </subcellularLocation>
</comment>
<dbReference type="Gene3D" id="1.20.58.1370">
    <property type="match status" value="1"/>
</dbReference>
<dbReference type="InterPro" id="IPR051630">
    <property type="entry name" value="Corepressor-Demethylase"/>
</dbReference>
<dbReference type="GO" id="GO:0010468">
    <property type="term" value="P:regulation of gene expression"/>
    <property type="evidence" value="ECO:0007669"/>
    <property type="project" value="TreeGrafter"/>
</dbReference>
<dbReference type="AlphaFoldDB" id="A0A177B1L3"/>
<evidence type="ECO:0000256" key="3">
    <source>
        <dbReference type="ARBA" id="ARBA00034483"/>
    </source>
</evidence>
<dbReference type="PANTHER" id="PTHR14017">
    <property type="entry name" value="LYSINE-SPECIFIC DEMETHYLASE"/>
    <property type="match status" value="1"/>
</dbReference>